<proteinExistence type="predicted"/>
<dbReference type="SUPFAM" id="SSF158634">
    <property type="entry name" value="RPA2825-like"/>
    <property type="match status" value="1"/>
</dbReference>
<evidence type="ECO:0000256" key="1">
    <source>
        <dbReference type="SAM" id="MobiDB-lite"/>
    </source>
</evidence>
<organism evidence="3 4">
    <name type="scientific">Cupriavidus cauae</name>
    <dbReference type="NCBI Taxonomy" id="2608999"/>
    <lineage>
        <taxon>Bacteria</taxon>
        <taxon>Pseudomonadati</taxon>
        <taxon>Pseudomonadota</taxon>
        <taxon>Betaproteobacteria</taxon>
        <taxon>Burkholderiales</taxon>
        <taxon>Burkholderiaceae</taxon>
        <taxon>Cupriavidus</taxon>
    </lineage>
</organism>
<dbReference type="Pfam" id="PF12200">
    <property type="entry name" value="DUF3597"/>
    <property type="match status" value="1"/>
</dbReference>
<dbReference type="EMBL" id="VWRN01000015">
    <property type="protein sequence ID" value="KAA6130871.1"/>
    <property type="molecule type" value="Genomic_DNA"/>
</dbReference>
<gene>
    <name evidence="3" type="ORF">F1599_03880</name>
</gene>
<keyword evidence="4" id="KW-1185">Reference proteome</keyword>
<feature type="compositionally biased region" description="Low complexity" evidence="1">
    <location>
        <begin position="19"/>
        <end position="63"/>
    </location>
</feature>
<dbReference type="InterPro" id="IPR022016">
    <property type="entry name" value="DUF3597"/>
</dbReference>
<protein>
    <submittedName>
        <fullName evidence="3">DUF3597 domain-containing protein</fullName>
    </submittedName>
</protein>
<dbReference type="AlphaFoldDB" id="A0A5M8B909"/>
<sequence length="179" mass="18358">MSIFGEILNRLRGKARPEPSTQASPQASTQAQQPQTGTAGQPQTGAAGQTQGAAPPATAPVTAGTGGGNTTAGGAAAGSTAAGTATGAASAPLSEVDVEKILDDLAQQSGQKLNWRTSIVDTMKALGIDSSLEHRKELARELQYRGDMNDSAAMNVWLHKRVMKELAANGGKLPPELRD</sequence>
<evidence type="ECO:0000259" key="2">
    <source>
        <dbReference type="Pfam" id="PF12200"/>
    </source>
</evidence>
<dbReference type="RefSeq" id="WP_150082245.1">
    <property type="nucleotide sequence ID" value="NZ_VWRN01000015.1"/>
</dbReference>
<feature type="region of interest" description="Disordered" evidence="1">
    <location>
        <begin position="1"/>
        <end position="91"/>
    </location>
</feature>
<dbReference type="Proteomes" id="UP000324324">
    <property type="component" value="Unassembled WGS sequence"/>
</dbReference>
<comment type="caution">
    <text evidence="3">The sequence shown here is derived from an EMBL/GenBank/DDBJ whole genome shotgun (WGS) entry which is preliminary data.</text>
</comment>
<feature type="domain" description="DUF3597" evidence="2">
    <location>
        <begin position="70"/>
        <end position="174"/>
    </location>
</feature>
<name>A0A5M8B909_9BURK</name>
<accession>A0A5M8B909</accession>
<reference evidence="3 4" key="1">
    <citation type="submission" date="2019-09" db="EMBL/GenBank/DDBJ databases">
        <title>Isolation of a novel species in the genus Cupriavidus from patients with sepsis using whole genome sequencing.</title>
        <authorList>
            <person name="Kweon O.J."/>
            <person name="Lee M.-K."/>
        </authorList>
    </citation>
    <scope>NUCLEOTIDE SEQUENCE [LARGE SCALE GENOMIC DNA]</scope>
    <source>
        <strain evidence="3 4">MKL-01</strain>
    </source>
</reference>
<evidence type="ECO:0000313" key="4">
    <source>
        <dbReference type="Proteomes" id="UP000324324"/>
    </source>
</evidence>
<evidence type="ECO:0000313" key="3">
    <source>
        <dbReference type="EMBL" id="KAA6130871.1"/>
    </source>
</evidence>
<feature type="compositionally biased region" description="Low complexity" evidence="1">
    <location>
        <begin position="72"/>
        <end position="91"/>
    </location>
</feature>